<gene>
    <name evidence="2" type="ORF">CSOL1703_00008846</name>
</gene>
<evidence type="ECO:0000313" key="3">
    <source>
        <dbReference type="Proteomes" id="UP000775872"/>
    </source>
</evidence>
<dbReference type="EMBL" id="CABFOC020000082">
    <property type="protein sequence ID" value="CAH0058365.1"/>
    <property type="molecule type" value="Genomic_DNA"/>
</dbReference>
<protein>
    <submittedName>
        <fullName evidence="2">Uncharacterized protein</fullName>
    </submittedName>
</protein>
<organism evidence="2 3">
    <name type="scientific">Clonostachys solani</name>
    <dbReference type="NCBI Taxonomy" id="160281"/>
    <lineage>
        <taxon>Eukaryota</taxon>
        <taxon>Fungi</taxon>
        <taxon>Dikarya</taxon>
        <taxon>Ascomycota</taxon>
        <taxon>Pezizomycotina</taxon>
        <taxon>Sordariomycetes</taxon>
        <taxon>Hypocreomycetidae</taxon>
        <taxon>Hypocreales</taxon>
        <taxon>Bionectriaceae</taxon>
        <taxon>Clonostachys</taxon>
    </lineage>
</organism>
<feature type="region of interest" description="Disordered" evidence="1">
    <location>
        <begin position="33"/>
        <end position="118"/>
    </location>
</feature>
<evidence type="ECO:0000313" key="2">
    <source>
        <dbReference type="EMBL" id="CAH0058365.1"/>
    </source>
</evidence>
<name>A0A9N9ZKN4_9HYPO</name>
<evidence type="ECO:0000256" key="1">
    <source>
        <dbReference type="SAM" id="MobiDB-lite"/>
    </source>
</evidence>
<reference evidence="3" key="1">
    <citation type="submission" date="2019-06" db="EMBL/GenBank/DDBJ databases">
        <authorList>
            <person name="Broberg M."/>
        </authorList>
    </citation>
    <scope>NUCLEOTIDE SEQUENCE [LARGE SCALE GENOMIC DNA]</scope>
</reference>
<proteinExistence type="predicted"/>
<feature type="compositionally biased region" description="Low complexity" evidence="1">
    <location>
        <begin position="47"/>
        <end position="79"/>
    </location>
</feature>
<feature type="compositionally biased region" description="Basic and acidic residues" evidence="1">
    <location>
        <begin position="102"/>
        <end position="118"/>
    </location>
</feature>
<dbReference type="AlphaFoldDB" id="A0A9N9ZKN4"/>
<comment type="caution">
    <text evidence="2">The sequence shown here is derived from an EMBL/GenBank/DDBJ whole genome shotgun (WGS) entry which is preliminary data.</text>
</comment>
<reference evidence="2 3" key="2">
    <citation type="submission" date="2021-10" db="EMBL/GenBank/DDBJ databases">
        <authorList>
            <person name="Piombo E."/>
        </authorList>
    </citation>
    <scope>NUCLEOTIDE SEQUENCE [LARGE SCALE GENOMIC DNA]</scope>
</reference>
<dbReference type="Proteomes" id="UP000775872">
    <property type="component" value="Unassembled WGS sequence"/>
</dbReference>
<keyword evidence="3" id="KW-1185">Reference proteome</keyword>
<accession>A0A9N9ZKN4</accession>
<sequence>MDPHTFDAVFPAQDEADSEIIVSSNADIIIEDAPMPDTIVAPPASPPAAISSEDSTPAGPASSSSPLSSHLPSSDDAPLATAAPVVQPPDRASRMVAASGAKDAESDCCQKDKIDQRDIARRRQIRIRQMELELVGLEQYAQDAEQAIEL</sequence>